<proteinExistence type="predicted"/>
<dbReference type="PROSITE" id="PS00908">
    <property type="entry name" value="MR_MLE_1"/>
    <property type="match status" value="1"/>
</dbReference>
<dbReference type="PANTHER" id="PTHR48080">
    <property type="entry name" value="D-GALACTONATE DEHYDRATASE-RELATED"/>
    <property type="match status" value="1"/>
</dbReference>
<dbReference type="EMBL" id="JAIRBM010000008">
    <property type="protein sequence ID" value="MBZ6077217.1"/>
    <property type="molecule type" value="Genomic_DNA"/>
</dbReference>
<name>A0ABS7VQH9_9HYPH</name>
<sequence>MNARIAKVETYSITIPRETIYLGAPRPGEMVNEKGYIVRKGNRTVYPTSDRTVVVRVETQDGAVGWGETYGIVAPGAAMAIIDDLLGPYVVGRDPRDAVIIHEDLYDLMRVRGYTGGFYLDALAAIDIALWDICGKLADLPLVKLLGGQRHERLPAYISGLPKRTREERASFAAEWQAKGFSSFKFAAPVADDGIVAEMQTLRSKLGPSARIACDMHWAHTADQAIAAIRAMEPHGLWFAEAPVKPEDLDGLAHVAANVAATVAAGEEWRTVFDLVPRVAKRACGIIQPEMGHKGITEFMRIGQYAQAHHLEVIPHATIGIGLFMAASLHASAALTAVTCHEYQHSIFEPNRRLVTGDMDCREGFYTLPTGPGLGVEPSEEALSLLQQYKQ</sequence>
<evidence type="ECO:0000259" key="2">
    <source>
        <dbReference type="SMART" id="SM00922"/>
    </source>
</evidence>
<protein>
    <submittedName>
        <fullName evidence="3">Mandelate racemase/muconate lactonizing enzyme family protein</fullName>
    </submittedName>
</protein>
<gene>
    <name evidence="3" type="ORF">K9B37_13115</name>
</gene>
<dbReference type="InterPro" id="IPR013342">
    <property type="entry name" value="Mandelate_racemase_C"/>
</dbReference>
<organism evidence="3 4">
    <name type="scientific">Microvirga puerhi</name>
    <dbReference type="NCBI Taxonomy" id="2876078"/>
    <lineage>
        <taxon>Bacteria</taxon>
        <taxon>Pseudomonadati</taxon>
        <taxon>Pseudomonadota</taxon>
        <taxon>Alphaproteobacteria</taxon>
        <taxon>Hyphomicrobiales</taxon>
        <taxon>Methylobacteriaceae</taxon>
        <taxon>Microvirga</taxon>
    </lineage>
</organism>
<dbReference type="SFLD" id="SFLDS00001">
    <property type="entry name" value="Enolase"/>
    <property type="match status" value="1"/>
</dbReference>
<dbReference type="RefSeq" id="WP_224313519.1">
    <property type="nucleotide sequence ID" value="NZ_JAIRBM010000008.1"/>
</dbReference>
<reference evidence="3 4" key="1">
    <citation type="submission" date="2021-09" db="EMBL/GenBank/DDBJ databases">
        <title>The complete genome sequence of a new microorganism.</title>
        <authorList>
            <person name="Zi Z."/>
        </authorList>
    </citation>
    <scope>NUCLEOTIDE SEQUENCE [LARGE SCALE GENOMIC DNA]</scope>
    <source>
        <strain evidence="3 4">WGZ8</strain>
    </source>
</reference>
<dbReference type="SUPFAM" id="SSF54826">
    <property type="entry name" value="Enolase N-terminal domain-like"/>
    <property type="match status" value="1"/>
</dbReference>
<keyword evidence="1" id="KW-0456">Lyase</keyword>
<dbReference type="CDD" id="cd03316">
    <property type="entry name" value="MR_like"/>
    <property type="match status" value="1"/>
</dbReference>
<dbReference type="Pfam" id="PF02746">
    <property type="entry name" value="MR_MLE_N"/>
    <property type="match status" value="1"/>
</dbReference>
<evidence type="ECO:0000313" key="3">
    <source>
        <dbReference type="EMBL" id="MBZ6077217.1"/>
    </source>
</evidence>
<evidence type="ECO:0000256" key="1">
    <source>
        <dbReference type="ARBA" id="ARBA00023239"/>
    </source>
</evidence>
<feature type="domain" description="Mandelate racemase/muconate lactonizing enzyme C-terminal" evidence="2">
    <location>
        <begin position="166"/>
        <end position="262"/>
    </location>
</feature>
<dbReference type="Gene3D" id="3.20.20.120">
    <property type="entry name" value="Enolase-like C-terminal domain"/>
    <property type="match status" value="1"/>
</dbReference>
<dbReference type="SMART" id="SM00922">
    <property type="entry name" value="MR_MLE"/>
    <property type="match status" value="1"/>
</dbReference>
<dbReference type="Proteomes" id="UP000704176">
    <property type="component" value="Unassembled WGS sequence"/>
</dbReference>
<dbReference type="Gene3D" id="3.30.390.10">
    <property type="entry name" value="Enolase-like, N-terminal domain"/>
    <property type="match status" value="1"/>
</dbReference>
<dbReference type="InterPro" id="IPR018110">
    <property type="entry name" value="Mandel_Rmase/mucon_lact_enz_CS"/>
</dbReference>
<dbReference type="InterPro" id="IPR034593">
    <property type="entry name" value="DgoD-like"/>
</dbReference>
<dbReference type="SUPFAM" id="SSF51604">
    <property type="entry name" value="Enolase C-terminal domain-like"/>
    <property type="match status" value="1"/>
</dbReference>
<comment type="caution">
    <text evidence="3">The sequence shown here is derived from an EMBL/GenBank/DDBJ whole genome shotgun (WGS) entry which is preliminary data.</text>
</comment>
<dbReference type="PANTHER" id="PTHR48080:SF2">
    <property type="entry name" value="D-GALACTONATE DEHYDRATASE"/>
    <property type="match status" value="1"/>
</dbReference>
<accession>A0ABS7VQH9</accession>
<keyword evidence="4" id="KW-1185">Reference proteome</keyword>
<dbReference type="InterPro" id="IPR036849">
    <property type="entry name" value="Enolase-like_C_sf"/>
</dbReference>
<evidence type="ECO:0000313" key="4">
    <source>
        <dbReference type="Proteomes" id="UP000704176"/>
    </source>
</evidence>
<dbReference type="InterPro" id="IPR029065">
    <property type="entry name" value="Enolase_C-like"/>
</dbReference>
<dbReference type="InterPro" id="IPR029017">
    <property type="entry name" value="Enolase-like_N"/>
</dbReference>
<dbReference type="InterPro" id="IPR013341">
    <property type="entry name" value="Mandelate_racemase_N_dom"/>
</dbReference>
<dbReference type="Pfam" id="PF13378">
    <property type="entry name" value="MR_MLE_C"/>
    <property type="match status" value="1"/>
</dbReference>